<keyword evidence="3" id="KW-1185">Reference proteome</keyword>
<dbReference type="AlphaFoldDB" id="A0A5N6L2X2"/>
<evidence type="ECO:0000313" key="2">
    <source>
        <dbReference type="EMBL" id="KAB8576219.1"/>
    </source>
</evidence>
<proteinExistence type="predicted"/>
<protein>
    <submittedName>
        <fullName evidence="2">Uncharacterized protein</fullName>
    </submittedName>
</protein>
<reference evidence="2 3" key="1">
    <citation type="submission" date="2019-06" db="EMBL/GenBank/DDBJ databases">
        <title>A chromosomal-level reference genome of Carpinus fangiana (Coryloideae, Betulaceae).</title>
        <authorList>
            <person name="Yang X."/>
            <person name="Wang Z."/>
            <person name="Zhang L."/>
            <person name="Hao G."/>
            <person name="Liu J."/>
            <person name="Yang Y."/>
        </authorList>
    </citation>
    <scope>NUCLEOTIDE SEQUENCE [LARGE SCALE GENOMIC DNA]</scope>
    <source>
        <strain evidence="2">Cfa_2016G</strain>
        <tissue evidence="2">Leaf</tissue>
    </source>
</reference>
<feature type="compositionally biased region" description="Basic residues" evidence="1">
    <location>
        <begin position="23"/>
        <end position="33"/>
    </location>
</feature>
<gene>
    <name evidence="2" type="ORF">FH972_025747</name>
</gene>
<feature type="compositionally biased region" description="Polar residues" evidence="1">
    <location>
        <begin position="95"/>
        <end position="115"/>
    </location>
</feature>
<sequence>MAGPKRSVEERKQHRRDKVRENVRRHRLLKKQRSCADVASSFSGHDGSPSHQPTKFVNKSAIDFPSPDRPERRCGSSETSSTTEATSVAASEPSYTTRQTKSPQASSIVGTNSPLRSVTKTGRSCGPFQFPVDCSDPPPAGVWLKHAGDPDYPLSTHHHWLTLLPQESASCESSPCLTLIAHAISLRVAVGSSAANGNKDAARFSAGSLALLEQSQKLYGAALKELSETLASTSNLKDLQPATTLASSMALATYELSDLYMDADSIQRWAAHVNGLDDFVSQHILKISLTEFGRALITCWTAQRAWKACLVACGELRGESAQPEHALHGAPIKLPYSESTVDLRSVAVSLMYSSASALSAAVQVTLMIRGRRDNNTCYSTEKQLGGIKSCINHLHQAVRKWQGNLYALRYETLGYQCEGLDPTGDLELDQLQLFHFAIELTLSSASSRLTEFSDPDWEDAMENGTRMSTDQWIKKTCDLCESIRNDFGFLGNLCGVLPMALVRAVAQHQRI</sequence>
<feature type="compositionally biased region" description="Basic and acidic residues" evidence="1">
    <location>
        <begin position="1"/>
        <end position="22"/>
    </location>
</feature>
<name>A0A5N6L2X2_9ROSI</name>
<organism evidence="2 3">
    <name type="scientific">Carpinus fangiana</name>
    <dbReference type="NCBI Taxonomy" id="176857"/>
    <lineage>
        <taxon>Eukaryota</taxon>
        <taxon>Viridiplantae</taxon>
        <taxon>Streptophyta</taxon>
        <taxon>Embryophyta</taxon>
        <taxon>Tracheophyta</taxon>
        <taxon>Spermatophyta</taxon>
        <taxon>Magnoliopsida</taxon>
        <taxon>eudicotyledons</taxon>
        <taxon>Gunneridae</taxon>
        <taxon>Pentapetalae</taxon>
        <taxon>rosids</taxon>
        <taxon>fabids</taxon>
        <taxon>Fagales</taxon>
        <taxon>Betulaceae</taxon>
        <taxon>Carpinus</taxon>
    </lineage>
</organism>
<evidence type="ECO:0000256" key="1">
    <source>
        <dbReference type="SAM" id="MobiDB-lite"/>
    </source>
</evidence>
<dbReference type="EMBL" id="VIBQ01000066">
    <property type="protein sequence ID" value="KAB8576219.1"/>
    <property type="molecule type" value="Genomic_DNA"/>
</dbReference>
<accession>A0A5N6L2X2</accession>
<feature type="region of interest" description="Disordered" evidence="1">
    <location>
        <begin position="1"/>
        <end position="115"/>
    </location>
</feature>
<comment type="caution">
    <text evidence="2">The sequence shown here is derived from an EMBL/GenBank/DDBJ whole genome shotgun (WGS) entry which is preliminary data.</text>
</comment>
<feature type="compositionally biased region" description="Basic and acidic residues" evidence="1">
    <location>
        <begin position="66"/>
        <end position="75"/>
    </location>
</feature>
<dbReference type="Proteomes" id="UP000327013">
    <property type="component" value="Unassembled WGS sequence"/>
</dbReference>
<evidence type="ECO:0000313" key="3">
    <source>
        <dbReference type="Proteomes" id="UP000327013"/>
    </source>
</evidence>
<feature type="compositionally biased region" description="Low complexity" evidence="1">
    <location>
        <begin position="76"/>
        <end position="94"/>
    </location>
</feature>